<protein>
    <submittedName>
        <fullName evidence="1">MFS transporter</fullName>
    </submittedName>
</protein>
<keyword evidence="3" id="KW-1185">Reference proteome</keyword>
<evidence type="ECO:0000313" key="3">
    <source>
        <dbReference type="Proteomes" id="UP000268652"/>
    </source>
</evidence>
<dbReference type="AlphaFoldDB" id="A0A3A9VPV8"/>
<dbReference type="SUPFAM" id="SSF48452">
    <property type="entry name" value="TPR-like"/>
    <property type="match status" value="1"/>
</dbReference>
<sequence>MSREQRGPNEKLGAVLALAGISNAGLARRVNDLGAQRGLTLRYDKTSVARWVTKGMVPQGSAPHLIAAAISSKLGRPVPLHEIGLADTDPAPEVGLAFTRDVPGAVASATELYRLDVSPGKGIWQTLAGSFAISAYATPVSRWLISPADVSVARDGVAAPRDGGIGRVGHSDVSKLREAAQEARRWDSKYGGGDWRSSMVPQCLRTDAAPLLLGSYTDEVGRSLFRATAELTRLAGWMAFDTGQQEAAQRYYIQALRLARAAADVPLGGYALASMSLQAVYRGFAEEAVDLAQAALERNRSLATAKTMSFFKLVEARALAKAKDAPGCESALNAAEGWLERSRDGDGDPGWLDFYSYNRLAADAAECYIDLNVPGQVRRFTEHALSEPTEEFVRSHGLRLVVAAVADLEEGNLDAACAKGARAVEVAGRISSARTTDYVRDLLSRLAPYADEPLVKELQEQARPLLTAPA</sequence>
<evidence type="ECO:0000313" key="1">
    <source>
        <dbReference type="EMBL" id="RKN03065.1"/>
    </source>
</evidence>
<dbReference type="EMBL" id="RBDY01000002">
    <property type="protein sequence ID" value="RKN26375.1"/>
    <property type="molecule type" value="Genomic_DNA"/>
</dbReference>
<organism evidence="1 4">
    <name type="scientific">Streptomyces radicis</name>
    <dbReference type="NCBI Taxonomy" id="1750517"/>
    <lineage>
        <taxon>Bacteria</taxon>
        <taxon>Bacillati</taxon>
        <taxon>Actinomycetota</taxon>
        <taxon>Actinomycetes</taxon>
        <taxon>Kitasatosporales</taxon>
        <taxon>Streptomycetaceae</taxon>
        <taxon>Streptomyces</taxon>
    </lineage>
</organism>
<reference evidence="3 4" key="1">
    <citation type="submission" date="2018-09" db="EMBL/GenBank/DDBJ databases">
        <title>Streptomyces sp. nov. DS1-2, an endophytic actinomycete isolated from roots of Dendrobium scabrilingue.</title>
        <authorList>
            <person name="Kuncharoen N."/>
            <person name="Kudo T."/>
            <person name="Ohkuma M."/>
            <person name="Yuki M."/>
            <person name="Tanasupawat S."/>
        </authorList>
    </citation>
    <scope>NUCLEOTIDE SEQUENCE [LARGE SCALE GENOMIC DNA]</scope>
    <source>
        <strain evidence="1 4">AZ1-7</strain>
        <strain evidence="2 3">DS1-2</strain>
    </source>
</reference>
<accession>A0A3A9VPV8</accession>
<proteinExistence type="predicted"/>
<dbReference type="Proteomes" id="UP000275024">
    <property type="component" value="Unassembled WGS sequence"/>
</dbReference>
<dbReference type="RefSeq" id="WP_120695260.1">
    <property type="nucleotide sequence ID" value="NZ_RBDX01000060.1"/>
</dbReference>
<comment type="caution">
    <text evidence="1">The sequence shown here is derived from an EMBL/GenBank/DDBJ whole genome shotgun (WGS) entry which is preliminary data.</text>
</comment>
<name>A0A3A9VPV8_9ACTN</name>
<dbReference type="InterPro" id="IPR011990">
    <property type="entry name" value="TPR-like_helical_dom_sf"/>
</dbReference>
<dbReference type="EMBL" id="RBDX01000060">
    <property type="protein sequence ID" value="RKN03065.1"/>
    <property type="molecule type" value="Genomic_DNA"/>
</dbReference>
<evidence type="ECO:0000313" key="4">
    <source>
        <dbReference type="Proteomes" id="UP000275024"/>
    </source>
</evidence>
<evidence type="ECO:0000313" key="2">
    <source>
        <dbReference type="EMBL" id="RKN26375.1"/>
    </source>
</evidence>
<dbReference type="OrthoDB" id="3213425at2"/>
<gene>
    <name evidence="2" type="ORF">D7318_02920</name>
    <name evidence="1" type="ORF">D7319_32280</name>
</gene>
<dbReference type="Proteomes" id="UP000268652">
    <property type="component" value="Unassembled WGS sequence"/>
</dbReference>